<dbReference type="Gene3D" id="1.10.150.240">
    <property type="entry name" value="Putative phosphatase, domain 2"/>
    <property type="match status" value="1"/>
</dbReference>
<dbReference type="InterPro" id="IPR036412">
    <property type="entry name" value="HAD-like_sf"/>
</dbReference>
<dbReference type="InterPro" id="IPR023198">
    <property type="entry name" value="PGP-like_dom2"/>
</dbReference>
<dbReference type="PANTHER" id="PTHR43481">
    <property type="entry name" value="FRUCTOSE-1-PHOSPHATE PHOSPHATASE"/>
    <property type="match status" value="1"/>
</dbReference>
<dbReference type="SFLD" id="SFLDS00003">
    <property type="entry name" value="Haloacid_Dehalogenase"/>
    <property type="match status" value="1"/>
</dbReference>
<dbReference type="SFLD" id="SFLDG01129">
    <property type="entry name" value="C1.5:_HAD__Beta-PGM__Phosphata"/>
    <property type="match status" value="1"/>
</dbReference>
<reference evidence="2" key="1">
    <citation type="journal article" date="2019" name="Int. J. Syst. Evol. Microbiol.">
        <title>The Global Catalogue of Microorganisms (GCM) 10K type strain sequencing project: providing services to taxonomists for standard genome sequencing and annotation.</title>
        <authorList>
            <consortium name="The Broad Institute Genomics Platform"/>
            <consortium name="The Broad Institute Genome Sequencing Center for Infectious Disease"/>
            <person name="Wu L."/>
            <person name="Ma J."/>
        </authorList>
    </citation>
    <scope>NUCLEOTIDE SEQUENCE [LARGE SCALE GENOMIC DNA]</scope>
    <source>
        <strain evidence="2">CECT 8064</strain>
    </source>
</reference>
<dbReference type="RefSeq" id="WP_411952385.1">
    <property type="nucleotide sequence ID" value="NZ_JBHSFS010000041.1"/>
</dbReference>
<accession>A0ABV9BW79</accession>
<keyword evidence="1" id="KW-0378">Hydrolase</keyword>
<dbReference type="Proteomes" id="UP001595990">
    <property type="component" value="Unassembled WGS sequence"/>
</dbReference>
<comment type="caution">
    <text evidence="1">The sequence shown here is derived from an EMBL/GenBank/DDBJ whole genome shotgun (WGS) entry which is preliminary data.</text>
</comment>
<dbReference type="InterPro" id="IPR006439">
    <property type="entry name" value="HAD-SF_hydro_IA"/>
</dbReference>
<evidence type="ECO:0000313" key="2">
    <source>
        <dbReference type="Proteomes" id="UP001595990"/>
    </source>
</evidence>
<name>A0ABV9BW79_9ACTN</name>
<gene>
    <name evidence="1" type="ORF">ACFPEN_36145</name>
</gene>
<dbReference type="NCBIfam" id="TIGR01509">
    <property type="entry name" value="HAD-SF-IA-v3"/>
    <property type="match status" value="1"/>
</dbReference>
<organism evidence="1 2">
    <name type="scientific">Streptomyces ehimensis</name>
    <dbReference type="NCBI Taxonomy" id="68195"/>
    <lineage>
        <taxon>Bacteria</taxon>
        <taxon>Bacillati</taxon>
        <taxon>Actinomycetota</taxon>
        <taxon>Actinomycetes</taxon>
        <taxon>Kitasatosporales</taxon>
        <taxon>Streptomycetaceae</taxon>
        <taxon>Streptomyces</taxon>
    </lineage>
</organism>
<dbReference type="Pfam" id="PF00702">
    <property type="entry name" value="Hydrolase"/>
    <property type="match status" value="1"/>
</dbReference>
<dbReference type="InterPro" id="IPR023214">
    <property type="entry name" value="HAD_sf"/>
</dbReference>
<dbReference type="EMBL" id="JBHSFS010000041">
    <property type="protein sequence ID" value="MFC4518288.1"/>
    <property type="molecule type" value="Genomic_DNA"/>
</dbReference>
<dbReference type="PANTHER" id="PTHR43481:SF4">
    <property type="entry name" value="GLYCEROL-1-PHOSPHATE PHOSPHOHYDROLASE 1-RELATED"/>
    <property type="match status" value="1"/>
</dbReference>
<proteinExistence type="predicted"/>
<evidence type="ECO:0000313" key="1">
    <source>
        <dbReference type="EMBL" id="MFC4518288.1"/>
    </source>
</evidence>
<keyword evidence="2" id="KW-1185">Reference proteome</keyword>
<protein>
    <submittedName>
        <fullName evidence="1">HAD-IA family hydrolase</fullName>
    </submittedName>
</protein>
<dbReference type="GO" id="GO:0016787">
    <property type="term" value="F:hydrolase activity"/>
    <property type="evidence" value="ECO:0007669"/>
    <property type="project" value="UniProtKB-KW"/>
</dbReference>
<dbReference type="Gene3D" id="3.40.50.1000">
    <property type="entry name" value="HAD superfamily/HAD-like"/>
    <property type="match status" value="1"/>
</dbReference>
<sequence>MTAGAELTAESLLFDMDGTLVDSTPVVERTWRRFARRLGLDAEEILATAHGRRTGETVARFVPAGVDAEAETARLVAEEIADTEGIVAVPGARELLASLPKDRWAVVTSASRELAIRRMGAAGLPLPRLLVSADDVTRGKPDPEGYLTAARRLRVRPGATLVFEDAEAGLLAAAASGATPVVVGGHTGPSTGGLIRVSDLREVSATVTPRGILRVSFALTRAMS</sequence>
<dbReference type="SUPFAM" id="SSF56784">
    <property type="entry name" value="HAD-like"/>
    <property type="match status" value="1"/>
</dbReference>
<dbReference type="InterPro" id="IPR051806">
    <property type="entry name" value="HAD-like_SPP"/>
</dbReference>